<dbReference type="InterPro" id="IPR015943">
    <property type="entry name" value="WD40/YVTN_repeat-like_dom_sf"/>
</dbReference>
<dbReference type="SUPFAM" id="SSF50978">
    <property type="entry name" value="WD40 repeat-like"/>
    <property type="match status" value="1"/>
</dbReference>
<dbReference type="PANTHER" id="PTHR46202">
    <property type="entry name" value="DNA EXCISION REPAIR PROTEIN ERCC-8"/>
    <property type="match status" value="1"/>
</dbReference>
<dbReference type="Proteomes" id="UP000580250">
    <property type="component" value="Unassembled WGS sequence"/>
</dbReference>
<organism evidence="2 3">
    <name type="scientific">Meloidogyne enterolobii</name>
    <name type="common">Root-knot nematode worm</name>
    <name type="synonym">Meloidogyne mayaguensis</name>
    <dbReference type="NCBI Taxonomy" id="390850"/>
    <lineage>
        <taxon>Eukaryota</taxon>
        <taxon>Metazoa</taxon>
        <taxon>Ecdysozoa</taxon>
        <taxon>Nematoda</taxon>
        <taxon>Chromadorea</taxon>
        <taxon>Rhabditida</taxon>
        <taxon>Tylenchina</taxon>
        <taxon>Tylenchomorpha</taxon>
        <taxon>Tylenchoidea</taxon>
        <taxon>Meloidogynidae</taxon>
        <taxon>Meloidogyninae</taxon>
        <taxon>Meloidogyne</taxon>
    </lineage>
</organism>
<dbReference type="SMART" id="SM00320">
    <property type="entry name" value="WD40"/>
    <property type="match status" value="3"/>
</dbReference>
<dbReference type="OrthoDB" id="361494at2759"/>
<dbReference type="GO" id="GO:0000109">
    <property type="term" value="C:nucleotide-excision repair complex"/>
    <property type="evidence" value="ECO:0007669"/>
    <property type="project" value="TreeGrafter"/>
</dbReference>
<proteinExistence type="predicted"/>
<name>A0A6V7U755_MELEN</name>
<feature type="repeat" description="WD" evidence="1">
    <location>
        <begin position="124"/>
        <end position="157"/>
    </location>
</feature>
<comment type="caution">
    <text evidence="2">The sequence shown here is derived from an EMBL/GenBank/DDBJ whole genome shotgun (WGS) entry which is preliminary data.</text>
</comment>
<feature type="repeat" description="WD" evidence="1">
    <location>
        <begin position="271"/>
        <end position="303"/>
    </location>
</feature>
<gene>
    <name evidence="2" type="ORF">MENT_LOCUS9219</name>
</gene>
<dbReference type="InterPro" id="IPR042238">
    <property type="entry name" value="Rad28/ERCC8/Ckn1/ATCSA-1"/>
</dbReference>
<dbReference type="PANTHER" id="PTHR46202:SF1">
    <property type="entry name" value="DNA EXCISION REPAIR PROTEIN ERCC-8"/>
    <property type="match status" value="1"/>
</dbReference>
<dbReference type="GO" id="GO:0000209">
    <property type="term" value="P:protein polyubiquitination"/>
    <property type="evidence" value="ECO:0007669"/>
    <property type="project" value="TreeGrafter"/>
</dbReference>
<accession>A0A6V7U755</accession>
<dbReference type="InterPro" id="IPR001680">
    <property type="entry name" value="WD40_rpt"/>
</dbReference>
<protein>
    <submittedName>
        <fullName evidence="2">Uncharacterized protein</fullName>
    </submittedName>
</protein>
<dbReference type="AlphaFoldDB" id="A0A6V7U755"/>
<dbReference type="Pfam" id="PF00400">
    <property type="entry name" value="WD40"/>
    <property type="match status" value="3"/>
</dbReference>
<sequence>MHKMSTRTNFFYVKVLIAQFTNTMTNIYTFAFQNREIGKGSRLDRLEIIDRRISTLRSSCRHAVQVTTDSGTSTMAFERIDGRFLLCGNSRGAVSIIDFESYTNYNSISETYPLNYKIIQTRKKNNHHHMVNGCQWYPVDTSIFVTTGMDNLLKIWDSSVFTSIEDFKFIQPVSHFHWTVSSTNASSLIAVATASSNVSFIDPRIGHIPQNLRAKEQRIYSVRWLSPSKYILATGSDLGKIALWDIRSGKAKLREVSSPFLSQPSPPKRRKLAHADRITCLRASTDGRFLISMSHDQKLCLWNSNLKLLSWMKLTDFDDLPSQDALPTNFEISDEGHKLWAFIPFANDLLLINVYPSQNSSKLIPLKSDNVLRLHGHFQRVISCSYRYNYQQVFLIFFVDVLEKSRRRGGFHVLLERNVEATLGPHCQEVSGLP</sequence>
<evidence type="ECO:0000313" key="3">
    <source>
        <dbReference type="Proteomes" id="UP000580250"/>
    </source>
</evidence>
<dbReference type="Gene3D" id="2.130.10.10">
    <property type="entry name" value="YVTN repeat-like/Quinoprotein amine dehydrogenase"/>
    <property type="match status" value="1"/>
</dbReference>
<dbReference type="GO" id="GO:0031464">
    <property type="term" value="C:Cul4A-RING E3 ubiquitin ligase complex"/>
    <property type="evidence" value="ECO:0007669"/>
    <property type="project" value="TreeGrafter"/>
</dbReference>
<dbReference type="EMBL" id="CAJEWN010000041">
    <property type="protein sequence ID" value="CAD2148161.1"/>
    <property type="molecule type" value="Genomic_DNA"/>
</dbReference>
<evidence type="ECO:0000313" key="2">
    <source>
        <dbReference type="EMBL" id="CAD2148161.1"/>
    </source>
</evidence>
<dbReference type="GO" id="GO:0043161">
    <property type="term" value="P:proteasome-mediated ubiquitin-dependent protein catabolic process"/>
    <property type="evidence" value="ECO:0007669"/>
    <property type="project" value="TreeGrafter"/>
</dbReference>
<keyword evidence="1" id="KW-0853">WD repeat</keyword>
<evidence type="ECO:0000256" key="1">
    <source>
        <dbReference type="PROSITE-ProRule" id="PRU00221"/>
    </source>
</evidence>
<dbReference type="PROSITE" id="PS50082">
    <property type="entry name" value="WD_REPEATS_2"/>
    <property type="match status" value="2"/>
</dbReference>
<dbReference type="InterPro" id="IPR036322">
    <property type="entry name" value="WD40_repeat_dom_sf"/>
</dbReference>
<reference evidence="2 3" key="1">
    <citation type="submission" date="2020-08" db="EMBL/GenBank/DDBJ databases">
        <authorList>
            <person name="Koutsovoulos G."/>
            <person name="Danchin GJ E."/>
        </authorList>
    </citation>
    <scope>NUCLEOTIDE SEQUENCE [LARGE SCALE GENOMIC DNA]</scope>
</reference>
<dbReference type="GO" id="GO:0006283">
    <property type="term" value="P:transcription-coupled nucleotide-excision repair"/>
    <property type="evidence" value="ECO:0007669"/>
    <property type="project" value="InterPro"/>
</dbReference>